<dbReference type="Pfam" id="PF00924">
    <property type="entry name" value="MS_channel_2nd"/>
    <property type="match status" value="1"/>
</dbReference>
<evidence type="ECO:0000256" key="1">
    <source>
        <dbReference type="ARBA" id="ARBA00004651"/>
    </source>
</evidence>
<dbReference type="InterPro" id="IPR049278">
    <property type="entry name" value="MS_channel_C"/>
</dbReference>
<feature type="domain" description="Mechanosensitive ion channel MscS C-terminal" evidence="9">
    <location>
        <begin position="183"/>
        <end position="265"/>
    </location>
</feature>
<evidence type="ECO:0000259" key="9">
    <source>
        <dbReference type="Pfam" id="PF21082"/>
    </source>
</evidence>
<dbReference type="GO" id="GO:0008381">
    <property type="term" value="F:mechanosensitive monoatomic ion channel activity"/>
    <property type="evidence" value="ECO:0007669"/>
    <property type="project" value="UniProtKB-ARBA"/>
</dbReference>
<feature type="transmembrane region" description="Helical" evidence="7">
    <location>
        <begin position="22"/>
        <end position="41"/>
    </location>
</feature>
<organism evidence="10 11">
    <name type="scientific">Parahaliea aestuarii</name>
    <dbReference type="NCBI Taxonomy" id="1852021"/>
    <lineage>
        <taxon>Bacteria</taxon>
        <taxon>Pseudomonadati</taxon>
        <taxon>Pseudomonadota</taxon>
        <taxon>Gammaproteobacteria</taxon>
        <taxon>Cellvibrionales</taxon>
        <taxon>Halieaceae</taxon>
        <taxon>Parahaliea</taxon>
    </lineage>
</organism>
<dbReference type="GO" id="GO:0005886">
    <property type="term" value="C:plasma membrane"/>
    <property type="evidence" value="ECO:0007669"/>
    <property type="project" value="UniProtKB-SubCell"/>
</dbReference>
<feature type="transmembrane region" description="Helical" evidence="7">
    <location>
        <begin position="89"/>
        <end position="109"/>
    </location>
</feature>
<keyword evidence="5 7" id="KW-1133">Transmembrane helix</keyword>
<dbReference type="Gene3D" id="1.10.287.1260">
    <property type="match status" value="1"/>
</dbReference>
<dbReference type="InterPro" id="IPR006685">
    <property type="entry name" value="MscS_channel_2nd"/>
</dbReference>
<dbReference type="Gene3D" id="3.30.70.100">
    <property type="match status" value="1"/>
</dbReference>
<dbReference type="RefSeq" id="WP_148063201.1">
    <property type="nucleotide sequence ID" value="NZ_VRYZ01000002.1"/>
</dbReference>
<comment type="similarity">
    <text evidence="2">Belongs to the MscS (TC 1.A.23) family.</text>
</comment>
<dbReference type="PANTHER" id="PTHR30347:SF1">
    <property type="entry name" value="MECHANOSENSITIVE CHANNEL MSCK"/>
    <property type="match status" value="1"/>
</dbReference>
<evidence type="ECO:0000256" key="5">
    <source>
        <dbReference type="ARBA" id="ARBA00022989"/>
    </source>
</evidence>
<keyword evidence="3" id="KW-1003">Cell membrane</keyword>
<protein>
    <submittedName>
        <fullName evidence="10">Mechanosensitive ion channel</fullName>
    </submittedName>
</protein>
<dbReference type="Proteomes" id="UP000321933">
    <property type="component" value="Unassembled WGS sequence"/>
</dbReference>
<name>A0A5C8ZXK9_9GAMM</name>
<proteinExistence type="inferred from homology"/>
<feature type="domain" description="Mechanosensitive ion channel MscS" evidence="8">
    <location>
        <begin position="107"/>
        <end position="173"/>
    </location>
</feature>
<evidence type="ECO:0000313" key="11">
    <source>
        <dbReference type="Proteomes" id="UP000321933"/>
    </source>
</evidence>
<evidence type="ECO:0000259" key="8">
    <source>
        <dbReference type="Pfam" id="PF00924"/>
    </source>
</evidence>
<dbReference type="SUPFAM" id="SSF82861">
    <property type="entry name" value="Mechanosensitive channel protein MscS (YggB), transmembrane region"/>
    <property type="match status" value="1"/>
</dbReference>
<evidence type="ECO:0000256" key="2">
    <source>
        <dbReference type="ARBA" id="ARBA00008017"/>
    </source>
</evidence>
<dbReference type="SUPFAM" id="SSF50182">
    <property type="entry name" value="Sm-like ribonucleoproteins"/>
    <property type="match status" value="1"/>
</dbReference>
<evidence type="ECO:0000256" key="3">
    <source>
        <dbReference type="ARBA" id="ARBA00022475"/>
    </source>
</evidence>
<gene>
    <name evidence="10" type="ORF">FVW59_05335</name>
</gene>
<dbReference type="OrthoDB" id="9799209at2"/>
<keyword evidence="4 7" id="KW-0812">Transmembrane</keyword>
<dbReference type="InterPro" id="IPR010920">
    <property type="entry name" value="LSM_dom_sf"/>
</dbReference>
<dbReference type="EMBL" id="VRYZ01000002">
    <property type="protein sequence ID" value="TXS93265.1"/>
    <property type="molecule type" value="Genomic_DNA"/>
</dbReference>
<keyword evidence="6 7" id="KW-0472">Membrane</keyword>
<dbReference type="InterPro" id="IPR011066">
    <property type="entry name" value="MscS_channel_C_sf"/>
</dbReference>
<dbReference type="InterPro" id="IPR011014">
    <property type="entry name" value="MscS_channel_TM-2"/>
</dbReference>
<reference evidence="10 11" key="1">
    <citation type="submission" date="2019-08" db="EMBL/GenBank/DDBJ databases">
        <title>Parahaliea maris sp. nov., isolated from the surface seawater.</title>
        <authorList>
            <person name="Liu Y."/>
        </authorList>
    </citation>
    <scope>NUCLEOTIDE SEQUENCE [LARGE SCALE GENOMIC DNA]</scope>
    <source>
        <strain evidence="10 11">S2-26</strain>
    </source>
</reference>
<dbReference type="InterPro" id="IPR052702">
    <property type="entry name" value="MscS-like_channel"/>
</dbReference>
<evidence type="ECO:0000256" key="4">
    <source>
        <dbReference type="ARBA" id="ARBA00022692"/>
    </source>
</evidence>
<dbReference type="SUPFAM" id="SSF82689">
    <property type="entry name" value="Mechanosensitive channel protein MscS (YggB), C-terminal domain"/>
    <property type="match status" value="1"/>
</dbReference>
<dbReference type="Gene3D" id="2.30.30.60">
    <property type="match status" value="1"/>
</dbReference>
<keyword evidence="11" id="KW-1185">Reference proteome</keyword>
<dbReference type="AlphaFoldDB" id="A0A5C8ZXK9"/>
<evidence type="ECO:0000313" key="10">
    <source>
        <dbReference type="EMBL" id="TXS93265.1"/>
    </source>
</evidence>
<accession>A0A5C8ZXK9</accession>
<dbReference type="InterPro" id="IPR023408">
    <property type="entry name" value="MscS_beta-dom_sf"/>
</dbReference>
<evidence type="ECO:0000256" key="6">
    <source>
        <dbReference type="ARBA" id="ARBA00023136"/>
    </source>
</evidence>
<comment type="caution">
    <text evidence="10">The sequence shown here is derived from an EMBL/GenBank/DDBJ whole genome shotgun (WGS) entry which is preliminary data.</text>
</comment>
<sequence length="284" mass="31611">MEELVNILHTPLIVIGEVTIDLAKVLTVVMFVLLGISAILWSGRFIRTHLGRRGTDPNAVQLVSRAFMIVGLVVLGLITLDMVGVPLTAFAFVSGAVAIGVGFGAQNIINNFISGWILMWERPIKIGDFLEIGDARGTVEAINTRSTRFRRVDGVHMLIPNSHLLENTVTNWTLVDSLVRTAVRVGVAYGSDVRLTERLIQQAAEEHADVLNEPAPMVIFDDFGDSALTFELNVWIHATAERGLRMIRSDLRFRIDALFREHDVVISFPQRDVHLDGELRLVRK</sequence>
<comment type="subcellular location">
    <subcellularLocation>
        <location evidence="1">Cell membrane</location>
        <topology evidence="1">Multi-pass membrane protein</topology>
    </subcellularLocation>
</comment>
<dbReference type="PANTHER" id="PTHR30347">
    <property type="entry name" value="POTASSIUM CHANNEL RELATED"/>
    <property type="match status" value="1"/>
</dbReference>
<evidence type="ECO:0000256" key="7">
    <source>
        <dbReference type="SAM" id="Phobius"/>
    </source>
</evidence>
<dbReference type="Pfam" id="PF21082">
    <property type="entry name" value="MS_channel_3rd"/>
    <property type="match status" value="1"/>
</dbReference>
<feature type="transmembrane region" description="Helical" evidence="7">
    <location>
        <begin position="62"/>
        <end position="83"/>
    </location>
</feature>